<feature type="region of interest" description="Disordered" evidence="2">
    <location>
        <begin position="504"/>
        <end position="524"/>
    </location>
</feature>
<evidence type="ECO:0000313" key="5">
    <source>
        <dbReference type="Proteomes" id="UP000027265"/>
    </source>
</evidence>
<feature type="coiled-coil region" evidence="1">
    <location>
        <begin position="743"/>
        <end position="805"/>
    </location>
</feature>
<feature type="compositionally biased region" description="Low complexity" evidence="2">
    <location>
        <begin position="107"/>
        <end position="122"/>
    </location>
</feature>
<organism evidence="4 5">
    <name type="scientific">Jaapia argillacea MUCL 33604</name>
    <dbReference type="NCBI Taxonomy" id="933084"/>
    <lineage>
        <taxon>Eukaryota</taxon>
        <taxon>Fungi</taxon>
        <taxon>Dikarya</taxon>
        <taxon>Basidiomycota</taxon>
        <taxon>Agaricomycotina</taxon>
        <taxon>Agaricomycetes</taxon>
        <taxon>Agaricomycetidae</taxon>
        <taxon>Jaapiales</taxon>
        <taxon>Jaapiaceae</taxon>
        <taxon>Jaapia</taxon>
    </lineage>
</organism>
<feature type="region of interest" description="Disordered" evidence="2">
    <location>
        <begin position="658"/>
        <end position="680"/>
    </location>
</feature>
<dbReference type="PANTHER" id="PTHR18937">
    <property type="entry name" value="STRUCTURAL MAINTENANCE OF CHROMOSOMES SMC FAMILY MEMBER"/>
    <property type="match status" value="1"/>
</dbReference>
<name>A0A067QLT7_9AGAM</name>
<accession>A0A067QLT7</accession>
<protein>
    <recommendedName>
        <fullName evidence="3">Up-regulated during septation protein 1 domain-containing protein</fullName>
    </recommendedName>
</protein>
<proteinExistence type="predicted"/>
<dbReference type="InterPro" id="IPR029191">
    <property type="entry name" value="Uds1"/>
</dbReference>
<feature type="coiled-coil region" evidence="1">
    <location>
        <begin position="207"/>
        <end position="279"/>
    </location>
</feature>
<gene>
    <name evidence="4" type="ORF">JAAARDRAFT_28088</name>
</gene>
<feature type="coiled-coil region" evidence="1">
    <location>
        <begin position="842"/>
        <end position="901"/>
    </location>
</feature>
<dbReference type="EMBL" id="KL197709">
    <property type="protein sequence ID" value="KDQ64457.1"/>
    <property type="molecule type" value="Genomic_DNA"/>
</dbReference>
<dbReference type="Pfam" id="PF15456">
    <property type="entry name" value="Uds1"/>
    <property type="match status" value="1"/>
</dbReference>
<dbReference type="OrthoDB" id="5569911at2759"/>
<feature type="compositionally biased region" description="Low complexity" evidence="2">
    <location>
        <begin position="662"/>
        <end position="678"/>
    </location>
</feature>
<sequence>MNGVRRFLGGVASSNSTAQQPQPPPTPPPLQPTAPLVISGKKPSWPPPSPTEDQQDAESPVGSPKTTTVGLFLRKDKQKPAPPSPQGNGDETFDSSLQSTRPILNTSVVSARRSQSSLRQSSPVKPPNGTQSLPSSPGAGPSSSSPLRPAMPTRKSLLIRKTIHQIDSSAHDSSQSFNTRDELLISLLASQAVVDSRDYPILSAEDVEELKKEQQVLGARLIALNKKLSLEMKIRDAAISLSKVNASHKKVSKQTQEQLETANNRVDAAQKELWRVSERANDVGRKLLEHRAGVLGMSVRSMEKKTAPPGLNGEVDGPGFDTPNLMSQLSPTLSTQTSASTSSKGRFEGAHLFAGHADAIVPTLPRPTPSHADVFALEEKLKVATDKLNAANRKQVEMRQELSLLQLEKAELETTMGMELQNAEETIVSLEKELTKLDECDIQMQTLQEEKRQWEQDKSRLAERERQVEVLERRLEVLEERSGEATEMETLLLRAREELEEKRKEVENLRGQQDTERSHHSDELQHALDEAHAELDDCRDALHALVQAHGMDTSSGESSLIGLASSIDVHLEGLASQFEEQIAQVRRERDEAAKEARVLESRLKEQSKRMSEIASQRLPASPTVQYSGDAASLIASLQPIWSMLPSPEARASKLGARTFRTGSPSSPSSPRVPAGGSSISDMDVRSLKTLYDNRVGAPNSPNPAAFSVEAFASRVQALIQDDRALIERLIRFAQAHDLLKKNAERAQKLAQDSNSALETYQKQVKVFEERNMTMVARNTALQNEVKQLQDTIDRISAEKLELETHAAQQAEALDQLTDANNTLSARTLSLAEEAASSSDSLRRQMEGQLSECRASLQRAEQEIDAMRTSEQSQRAVLLDELNSVQTENGNLRAQLRAAAAKK</sequence>
<feature type="compositionally biased region" description="Pro residues" evidence="2">
    <location>
        <begin position="21"/>
        <end position="32"/>
    </location>
</feature>
<keyword evidence="5" id="KW-1185">Reference proteome</keyword>
<dbReference type="InParanoid" id="A0A067QLT7"/>
<feature type="domain" description="Up-regulated during septation protein 1" evidence="3">
    <location>
        <begin position="185"/>
        <end position="297"/>
    </location>
</feature>
<feature type="compositionally biased region" description="Polar residues" evidence="2">
    <location>
        <begin position="86"/>
        <end position="106"/>
    </location>
</feature>
<dbReference type="STRING" id="933084.A0A067QLT7"/>
<feature type="compositionally biased region" description="Low complexity" evidence="2">
    <location>
        <begin position="132"/>
        <end position="150"/>
    </location>
</feature>
<feature type="region of interest" description="Disordered" evidence="2">
    <location>
        <begin position="1"/>
        <end position="150"/>
    </location>
</feature>
<reference evidence="5" key="1">
    <citation type="journal article" date="2014" name="Proc. Natl. Acad. Sci. U.S.A.">
        <title>Extensive sampling of basidiomycete genomes demonstrates inadequacy of the white-rot/brown-rot paradigm for wood decay fungi.</title>
        <authorList>
            <person name="Riley R."/>
            <person name="Salamov A.A."/>
            <person name="Brown D.W."/>
            <person name="Nagy L.G."/>
            <person name="Floudas D."/>
            <person name="Held B.W."/>
            <person name="Levasseur A."/>
            <person name="Lombard V."/>
            <person name="Morin E."/>
            <person name="Otillar R."/>
            <person name="Lindquist E.A."/>
            <person name="Sun H."/>
            <person name="LaButti K.M."/>
            <person name="Schmutz J."/>
            <person name="Jabbour D."/>
            <person name="Luo H."/>
            <person name="Baker S.E."/>
            <person name="Pisabarro A.G."/>
            <person name="Walton J.D."/>
            <person name="Blanchette R.A."/>
            <person name="Henrissat B."/>
            <person name="Martin F."/>
            <person name="Cullen D."/>
            <person name="Hibbett D.S."/>
            <person name="Grigoriev I.V."/>
        </authorList>
    </citation>
    <scope>NUCLEOTIDE SEQUENCE [LARGE SCALE GENOMIC DNA]</scope>
    <source>
        <strain evidence="5">MUCL 33604</strain>
    </source>
</reference>
<evidence type="ECO:0000259" key="3">
    <source>
        <dbReference type="Pfam" id="PF15456"/>
    </source>
</evidence>
<evidence type="ECO:0000313" key="4">
    <source>
        <dbReference type="EMBL" id="KDQ64457.1"/>
    </source>
</evidence>
<evidence type="ECO:0000256" key="1">
    <source>
        <dbReference type="SAM" id="Coils"/>
    </source>
</evidence>
<dbReference type="AlphaFoldDB" id="A0A067QLT7"/>
<evidence type="ECO:0000256" key="2">
    <source>
        <dbReference type="SAM" id="MobiDB-lite"/>
    </source>
</evidence>
<keyword evidence="1" id="KW-0175">Coiled coil</keyword>
<dbReference type="Proteomes" id="UP000027265">
    <property type="component" value="Unassembled WGS sequence"/>
</dbReference>
<dbReference type="HOGENOM" id="CLU_011428_0_0_1"/>